<evidence type="ECO:0000313" key="1">
    <source>
        <dbReference type="EMBL" id="MBB5347374.1"/>
    </source>
</evidence>
<gene>
    <name evidence="1" type="ORF">HNQ81_001090</name>
</gene>
<keyword evidence="2" id="KW-1185">Reference proteome</keyword>
<comment type="caution">
    <text evidence="1">The sequence shown here is derived from an EMBL/GenBank/DDBJ whole genome shotgun (WGS) entry which is preliminary data.</text>
</comment>
<proteinExistence type="predicted"/>
<dbReference type="RefSeq" id="WP_183349100.1">
    <property type="nucleotide sequence ID" value="NZ_JACHEO010000004.1"/>
</dbReference>
<accession>A0A840UVE3</accession>
<evidence type="ECO:0000313" key="2">
    <source>
        <dbReference type="Proteomes" id="UP000539642"/>
    </source>
</evidence>
<sequence>MTDSTVPSYVYTCTEYRQEMILLALRRKLLLPDLSEEERRQLAEEITRMERELGM</sequence>
<name>A0A840UVE3_9BACT</name>
<protein>
    <submittedName>
        <fullName evidence="1">Uncharacterized protein</fullName>
    </submittedName>
</protein>
<dbReference type="Proteomes" id="UP000539642">
    <property type="component" value="Unassembled WGS sequence"/>
</dbReference>
<organism evidence="1 2">
    <name type="scientific">Desulfoprunum benzoelyticum</name>
    <dbReference type="NCBI Taxonomy" id="1506996"/>
    <lineage>
        <taxon>Bacteria</taxon>
        <taxon>Pseudomonadati</taxon>
        <taxon>Thermodesulfobacteriota</taxon>
        <taxon>Desulfobulbia</taxon>
        <taxon>Desulfobulbales</taxon>
        <taxon>Desulfobulbaceae</taxon>
        <taxon>Desulfoprunum</taxon>
    </lineage>
</organism>
<reference evidence="1 2" key="1">
    <citation type="submission" date="2020-08" db="EMBL/GenBank/DDBJ databases">
        <title>Genomic Encyclopedia of Type Strains, Phase IV (KMG-IV): sequencing the most valuable type-strain genomes for metagenomic binning, comparative biology and taxonomic classification.</title>
        <authorList>
            <person name="Goeker M."/>
        </authorList>
    </citation>
    <scope>NUCLEOTIDE SEQUENCE [LARGE SCALE GENOMIC DNA]</scope>
    <source>
        <strain evidence="1 2">DSM 28570</strain>
    </source>
</reference>
<dbReference type="EMBL" id="JACHEO010000004">
    <property type="protein sequence ID" value="MBB5347374.1"/>
    <property type="molecule type" value="Genomic_DNA"/>
</dbReference>
<dbReference type="AlphaFoldDB" id="A0A840UVE3"/>